<accession>A0A922CE27</accession>
<keyword evidence="3" id="KW-1185">Reference proteome</keyword>
<feature type="transmembrane region" description="Helical" evidence="1">
    <location>
        <begin position="96"/>
        <end position="119"/>
    </location>
</feature>
<dbReference type="AlphaFoldDB" id="A0A922CE27"/>
<organism evidence="2 3">
    <name type="scientific">Manduca sexta</name>
    <name type="common">Tobacco hawkmoth</name>
    <name type="synonym">Tobacco hornworm</name>
    <dbReference type="NCBI Taxonomy" id="7130"/>
    <lineage>
        <taxon>Eukaryota</taxon>
        <taxon>Metazoa</taxon>
        <taxon>Ecdysozoa</taxon>
        <taxon>Arthropoda</taxon>
        <taxon>Hexapoda</taxon>
        <taxon>Insecta</taxon>
        <taxon>Pterygota</taxon>
        <taxon>Neoptera</taxon>
        <taxon>Endopterygota</taxon>
        <taxon>Lepidoptera</taxon>
        <taxon>Glossata</taxon>
        <taxon>Ditrysia</taxon>
        <taxon>Bombycoidea</taxon>
        <taxon>Sphingidae</taxon>
        <taxon>Sphinginae</taxon>
        <taxon>Sphingini</taxon>
        <taxon>Manduca</taxon>
    </lineage>
</organism>
<gene>
    <name evidence="2" type="ORF">O3G_MSEX002359</name>
</gene>
<name>A0A922CE27_MANSE</name>
<reference evidence="2" key="1">
    <citation type="journal article" date="2016" name="Insect Biochem. Mol. Biol.">
        <title>Multifaceted biological insights from a draft genome sequence of the tobacco hornworm moth, Manduca sexta.</title>
        <authorList>
            <person name="Kanost M.R."/>
            <person name="Arrese E.L."/>
            <person name="Cao X."/>
            <person name="Chen Y.R."/>
            <person name="Chellapilla S."/>
            <person name="Goldsmith M.R."/>
            <person name="Grosse-Wilde E."/>
            <person name="Heckel D.G."/>
            <person name="Herndon N."/>
            <person name="Jiang H."/>
            <person name="Papanicolaou A."/>
            <person name="Qu J."/>
            <person name="Soulages J.L."/>
            <person name="Vogel H."/>
            <person name="Walters J."/>
            <person name="Waterhouse R.M."/>
            <person name="Ahn S.J."/>
            <person name="Almeida F.C."/>
            <person name="An C."/>
            <person name="Aqrawi P."/>
            <person name="Bretschneider A."/>
            <person name="Bryant W.B."/>
            <person name="Bucks S."/>
            <person name="Chao H."/>
            <person name="Chevignon G."/>
            <person name="Christen J.M."/>
            <person name="Clarke D.F."/>
            <person name="Dittmer N.T."/>
            <person name="Ferguson L.C.F."/>
            <person name="Garavelou S."/>
            <person name="Gordon K.H.J."/>
            <person name="Gunaratna R.T."/>
            <person name="Han Y."/>
            <person name="Hauser F."/>
            <person name="He Y."/>
            <person name="Heidel-Fischer H."/>
            <person name="Hirsh A."/>
            <person name="Hu Y."/>
            <person name="Jiang H."/>
            <person name="Kalra D."/>
            <person name="Klinner C."/>
            <person name="Konig C."/>
            <person name="Kovar C."/>
            <person name="Kroll A.R."/>
            <person name="Kuwar S.S."/>
            <person name="Lee S.L."/>
            <person name="Lehman R."/>
            <person name="Li K."/>
            <person name="Li Z."/>
            <person name="Liang H."/>
            <person name="Lovelace S."/>
            <person name="Lu Z."/>
            <person name="Mansfield J.H."/>
            <person name="McCulloch K.J."/>
            <person name="Mathew T."/>
            <person name="Morton B."/>
            <person name="Muzny D.M."/>
            <person name="Neunemann D."/>
            <person name="Ongeri F."/>
            <person name="Pauchet Y."/>
            <person name="Pu L.L."/>
            <person name="Pyrousis I."/>
            <person name="Rao X.J."/>
            <person name="Redding A."/>
            <person name="Roesel C."/>
            <person name="Sanchez-Gracia A."/>
            <person name="Schaack S."/>
            <person name="Shukla A."/>
            <person name="Tetreau G."/>
            <person name="Wang Y."/>
            <person name="Xiong G.H."/>
            <person name="Traut W."/>
            <person name="Walsh T.K."/>
            <person name="Worley K.C."/>
            <person name="Wu D."/>
            <person name="Wu W."/>
            <person name="Wu Y.Q."/>
            <person name="Zhang X."/>
            <person name="Zou Z."/>
            <person name="Zucker H."/>
            <person name="Briscoe A.D."/>
            <person name="Burmester T."/>
            <person name="Clem R.J."/>
            <person name="Feyereisen R."/>
            <person name="Grimmelikhuijzen C.J.P."/>
            <person name="Hamodrakas S.J."/>
            <person name="Hansson B.S."/>
            <person name="Huguet E."/>
            <person name="Jermiin L.S."/>
            <person name="Lan Q."/>
            <person name="Lehman H.K."/>
            <person name="Lorenzen M."/>
            <person name="Merzendorfer H."/>
            <person name="Michalopoulos I."/>
            <person name="Morton D.B."/>
            <person name="Muthukrishnan S."/>
            <person name="Oakeshott J.G."/>
            <person name="Palmer W."/>
            <person name="Park Y."/>
            <person name="Passarelli A.L."/>
            <person name="Rozas J."/>
            <person name="Schwartz L.M."/>
            <person name="Smith W."/>
            <person name="Southgate A."/>
            <person name="Vilcinskas A."/>
            <person name="Vogt R."/>
            <person name="Wang P."/>
            <person name="Werren J."/>
            <person name="Yu X.Q."/>
            <person name="Zhou J.J."/>
            <person name="Brown S.J."/>
            <person name="Scherer S.E."/>
            <person name="Richards S."/>
            <person name="Blissard G.W."/>
        </authorList>
    </citation>
    <scope>NUCLEOTIDE SEQUENCE</scope>
</reference>
<feature type="transmembrane region" description="Helical" evidence="1">
    <location>
        <begin position="22"/>
        <end position="48"/>
    </location>
</feature>
<comment type="caution">
    <text evidence="2">The sequence shown here is derived from an EMBL/GenBank/DDBJ whole genome shotgun (WGS) entry which is preliminary data.</text>
</comment>
<reference evidence="2" key="2">
    <citation type="submission" date="2020-12" db="EMBL/GenBank/DDBJ databases">
        <authorList>
            <person name="Kanost M."/>
        </authorList>
    </citation>
    <scope>NUCLEOTIDE SEQUENCE</scope>
</reference>
<evidence type="ECO:0000256" key="1">
    <source>
        <dbReference type="SAM" id="Phobius"/>
    </source>
</evidence>
<evidence type="ECO:0000313" key="2">
    <source>
        <dbReference type="EMBL" id="KAG6442489.1"/>
    </source>
</evidence>
<evidence type="ECO:0000313" key="3">
    <source>
        <dbReference type="Proteomes" id="UP000791440"/>
    </source>
</evidence>
<dbReference type="Proteomes" id="UP000791440">
    <property type="component" value="Unassembled WGS sequence"/>
</dbReference>
<keyword evidence="1" id="KW-0472">Membrane</keyword>
<sequence length="168" mass="18901">MNSKRKCCDVTSMCGLNLWQGVIFVGTSTIVICSLIFIISAVTLGHMVSETENQYNKNAVLAINILFVLYSSCISSYQIVISALLVWHALKHIKDGVFFCTLWYVSHLSILSLYCFLFSARTIITFNAKQYFSAVVTVVCAAVYKALFIYFSVVVNSYLHSLEAERYV</sequence>
<dbReference type="EMBL" id="JH668293">
    <property type="protein sequence ID" value="KAG6442489.1"/>
    <property type="molecule type" value="Genomic_DNA"/>
</dbReference>
<keyword evidence="1" id="KW-0812">Transmembrane</keyword>
<proteinExistence type="predicted"/>
<feature type="transmembrane region" description="Helical" evidence="1">
    <location>
        <begin position="131"/>
        <end position="153"/>
    </location>
</feature>
<keyword evidence="1" id="KW-1133">Transmembrane helix</keyword>
<protein>
    <submittedName>
        <fullName evidence="2">Uncharacterized protein</fullName>
    </submittedName>
</protein>
<feature type="transmembrane region" description="Helical" evidence="1">
    <location>
        <begin position="60"/>
        <end position="90"/>
    </location>
</feature>